<keyword evidence="4" id="KW-0812">Transmembrane</keyword>
<dbReference type="STRING" id="479435.Kfla_1134"/>
<dbReference type="Gene3D" id="3.30.565.10">
    <property type="entry name" value="Histidine kinase-like ATPase, C-terminal domain"/>
    <property type="match status" value="1"/>
</dbReference>
<feature type="domain" description="Signal transduction histidine kinase subgroup 3 dimerisation and phosphoacceptor" evidence="6">
    <location>
        <begin position="212"/>
        <end position="275"/>
    </location>
</feature>
<keyword evidence="1" id="KW-0808">Transferase</keyword>
<feature type="transmembrane region" description="Helical" evidence="4">
    <location>
        <begin position="129"/>
        <end position="151"/>
    </location>
</feature>
<keyword evidence="2 7" id="KW-0418">Kinase</keyword>
<gene>
    <name evidence="7" type="ordered locus">Kfla_1134</name>
</gene>
<keyword evidence="4" id="KW-1133">Transmembrane helix</keyword>
<dbReference type="GO" id="GO:0016020">
    <property type="term" value="C:membrane"/>
    <property type="evidence" value="ECO:0007669"/>
    <property type="project" value="InterPro"/>
</dbReference>
<reference evidence="7 8" key="2">
    <citation type="journal article" date="2010" name="Stand. Genomic Sci.">
        <title>Complete genome sequence of Kribbella flavida type strain (IFO 14399).</title>
        <authorList>
            <person name="Pukall R."/>
            <person name="Lapidus A."/>
            <person name="Glavina Del Rio T."/>
            <person name="Copeland A."/>
            <person name="Tice H."/>
            <person name="Cheng J.-F."/>
            <person name="Lucas S."/>
            <person name="Chen F."/>
            <person name="Nolan M."/>
            <person name="LaButti K."/>
            <person name="Pati A."/>
            <person name="Ivanova N."/>
            <person name="Mavrommatis K."/>
            <person name="Mikhailova N."/>
            <person name="Pitluck S."/>
            <person name="Bruce D."/>
            <person name="Goodwin L."/>
            <person name="Land M."/>
            <person name="Hauser L."/>
            <person name="Chang Y.-J."/>
            <person name="Jeffries C.D."/>
            <person name="Chen A."/>
            <person name="Palaniappan K."/>
            <person name="Chain P."/>
            <person name="Rohde M."/>
            <person name="Goeker M."/>
            <person name="Bristow J."/>
            <person name="Eisen J.A."/>
            <person name="Markowitz V."/>
            <person name="Hugenholtz P."/>
            <person name="Kyrpides N.C."/>
            <person name="Klenk H.-P."/>
            <person name="Brettin T."/>
        </authorList>
    </citation>
    <scope>NUCLEOTIDE SEQUENCE [LARGE SCALE GENOMIC DNA]</scope>
    <source>
        <strain evidence="8">DSM 17836 / JCM 10339 / NBRC 14399</strain>
    </source>
</reference>
<evidence type="ECO:0000313" key="8">
    <source>
        <dbReference type="Proteomes" id="UP000007967"/>
    </source>
</evidence>
<evidence type="ECO:0000256" key="3">
    <source>
        <dbReference type="ARBA" id="ARBA00023012"/>
    </source>
</evidence>
<protein>
    <submittedName>
        <fullName evidence="7">Histidine kinase</fullName>
    </submittedName>
</protein>
<dbReference type="PANTHER" id="PTHR24421">
    <property type="entry name" value="NITRATE/NITRITE SENSOR PROTEIN NARX-RELATED"/>
    <property type="match status" value="1"/>
</dbReference>
<dbReference type="EMBL" id="CP001736">
    <property type="protein sequence ID" value="ADB30238.1"/>
    <property type="molecule type" value="Genomic_DNA"/>
</dbReference>
<feature type="transmembrane region" description="Helical" evidence="4">
    <location>
        <begin position="43"/>
        <end position="60"/>
    </location>
</feature>
<accession>D2Q2Q7</accession>
<dbReference type="InterPro" id="IPR003594">
    <property type="entry name" value="HATPase_dom"/>
</dbReference>
<evidence type="ECO:0000256" key="1">
    <source>
        <dbReference type="ARBA" id="ARBA00022679"/>
    </source>
</evidence>
<dbReference type="KEGG" id="kfl:Kfla_1134"/>
<evidence type="ECO:0000313" key="7">
    <source>
        <dbReference type="EMBL" id="ADB30238.1"/>
    </source>
</evidence>
<evidence type="ECO:0000256" key="4">
    <source>
        <dbReference type="SAM" id="Phobius"/>
    </source>
</evidence>
<dbReference type="GO" id="GO:0000155">
    <property type="term" value="F:phosphorelay sensor kinase activity"/>
    <property type="evidence" value="ECO:0007669"/>
    <property type="project" value="InterPro"/>
</dbReference>
<name>D2Q2Q7_KRIFD</name>
<keyword evidence="3" id="KW-0902">Two-component regulatory system</keyword>
<dbReference type="InterPro" id="IPR011712">
    <property type="entry name" value="Sig_transdc_His_kin_sub3_dim/P"/>
</dbReference>
<dbReference type="HOGENOM" id="CLU_000445_20_1_11"/>
<dbReference type="AlphaFoldDB" id="D2Q2Q7"/>
<feature type="domain" description="Histidine kinase/HSP90-like ATPase" evidence="5">
    <location>
        <begin position="319"/>
        <end position="405"/>
    </location>
</feature>
<feature type="transmembrane region" description="Helical" evidence="4">
    <location>
        <begin position="72"/>
        <end position="95"/>
    </location>
</feature>
<dbReference type="InterPro" id="IPR050482">
    <property type="entry name" value="Sensor_HK_TwoCompSys"/>
</dbReference>
<dbReference type="Pfam" id="PF02518">
    <property type="entry name" value="HATPase_c"/>
    <property type="match status" value="1"/>
</dbReference>
<feature type="transmembrane region" description="Helical" evidence="4">
    <location>
        <begin position="101"/>
        <end position="122"/>
    </location>
</feature>
<evidence type="ECO:0000259" key="6">
    <source>
        <dbReference type="Pfam" id="PF07730"/>
    </source>
</evidence>
<reference evidence="8" key="1">
    <citation type="submission" date="2009-09" db="EMBL/GenBank/DDBJ databases">
        <title>The complete genome of Kribbella flavida DSM 17836.</title>
        <authorList>
            <consortium name="US DOE Joint Genome Institute (JGI-PGF)"/>
            <person name="Lucas S."/>
            <person name="Copeland A."/>
            <person name="Lapidus A."/>
            <person name="Glavina del Rio T."/>
            <person name="Dalin E."/>
            <person name="Tice H."/>
            <person name="Bruce D."/>
            <person name="Goodwin L."/>
            <person name="Pitluck S."/>
            <person name="Kyrpides N."/>
            <person name="Mavromatis K."/>
            <person name="Ivanova N."/>
            <person name="Saunders E."/>
            <person name="Brettin T."/>
            <person name="Detter J.C."/>
            <person name="Han C."/>
            <person name="Larimer F."/>
            <person name="Land M."/>
            <person name="Hauser L."/>
            <person name="Markowitz V."/>
            <person name="Cheng J.-F."/>
            <person name="Hugenholtz P."/>
            <person name="Woyke T."/>
            <person name="Wu D."/>
            <person name="Pukall R."/>
            <person name="Klenk H.-P."/>
            <person name="Eisen J.A."/>
        </authorList>
    </citation>
    <scope>NUCLEOTIDE SEQUENCE [LARGE SCALE GENOMIC DNA]</scope>
    <source>
        <strain evidence="8">DSM 17836 / JCM 10339 / NBRC 14399</strain>
    </source>
</reference>
<feature type="transmembrane region" description="Helical" evidence="4">
    <location>
        <begin position="163"/>
        <end position="180"/>
    </location>
</feature>
<keyword evidence="8" id="KW-1185">Reference proteome</keyword>
<dbReference type="CDD" id="cd16917">
    <property type="entry name" value="HATPase_UhpB-NarQ-NarX-like"/>
    <property type="match status" value="1"/>
</dbReference>
<dbReference type="Gene3D" id="1.20.5.1930">
    <property type="match status" value="1"/>
</dbReference>
<sequence length="415" mass="44107">MVPPVVAFRRGWGCLRAYAGAGWRSYDREVIDSFRMTPRAADVLLAVGVTVVISIAVSAGQGSSGPVDPLAYLWAAGLGLLMVVRRTMPLAVLLLTALGYFTYYTAGFPAIGVAVPIAAAVYSATEAGYLRAAILTSVLVLAVSTTFRLLIGQPVGYVVGYELVGHTALIASVVALGSSVRAHRALREKTDQVARLTEHQTLLSAEARAREERLRLARELHDSIGHALAVASLHTNVAREAPNAEARSQALHLVRQSTSEAMTQLRSTVALLRSSAPAAAPAASLDQLPQLLRAPRAAGYTVEFDLADGASASPDIEAAAFRVVQEAVTNTLRHADADHLGVRLRVDDEDRLHVLVRDNGKAARPPTYSPGHGLAGMRERVEAAGGSLTVRAAADGWYVEAKLPRKAPDSREDQP</sequence>
<dbReference type="Pfam" id="PF07730">
    <property type="entry name" value="HisKA_3"/>
    <property type="match status" value="1"/>
</dbReference>
<dbReference type="eggNOG" id="COG4585">
    <property type="taxonomic scope" value="Bacteria"/>
</dbReference>
<dbReference type="Proteomes" id="UP000007967">
    <property type="component" value="Chromosome"/>
</dbReference>
<keyword evidence="4" id="KW-0472">Membrane</keyword>
<dbReference type="InterPro" id="IPR036890">
    <property type="entry name" value="HATPase_C_sf"/>
</dbReference>
<organism evidence="7 8">
    <name type="scientific">Kribbella flavida (strain DSM 17836 / JCM 10339 / NBRC 14399)</name>
    <dbReference type="NCBI Taxonomy" id="479435"/>
    <lineage>
        <taxon>Bacteria</taxon>
        <taxon>Bacillati</taxon>
        <taxon>Actinomycetota</taxon>
        <taxon>Actinomycetes</taxon>
        <taxon>Propionibacteriales</taxon>
        <taxon>Kribbellaceae</taxon>
        <taxon>Kribbella</taxon>
    </lineage>
</organism>
<proteinExistence type="predicted"/>
<dbReference type="GO" id="GO:0046983">
    <property type="term" value="F:protein dimerization activity"/>
    <property type="evidence" value="ECO:0007669"/>
    <property type="project" value="InterPro"/>
</dbReference>
<evidence type="ECO:0000256" key="2">
    <source>
        <dbReference type="ARBA" id="ARBA00022777"/>
    </source>
</evidence>
<dbReference type="SUPFAM" id="SSF55874">
    <property type="entry name" value="ATPase domain of HSP90 chaperone/DNA topoisomerase II/histidine kinase"/>
    <property type="match status" value="1"/>
</dbReference>
<evidence type="ECO:0000259" key="5">
    <source>
        <dbReference type="Pfam" id="PF02518"/>
    </source>
</evidence>